<protein>
    <submittedName>
        <fullName evidence="3">Antibiotic biosynthesis monooxygenase</fullName>
    </submittedName>
</protein>
<keyword evidence="1" id="KW-0472">Membrane</keyword>
<evidence type="ECO:0000259" key="2">
    <source>
        <dbReference type="PROSITE" id="PS51725"/>
    </source>
</evidence>
<keyword evidence="3" id="KW-0503">Monooxygenase</keyword>
<keyword evidence="4" id="KW-1185">Reference proteome</keyword>
<dbReference type="InterPro" id="IPR011008">
    <property type="entry name" value="Dimeric_a/b-barrel"/>
</dbReference>
<feature type="transmembrane region" description="Helical" evidence="1">
    <location>
        <begin position="295"/>
        <end position="315"/>
    </location>
</feature>
<evidence type="ECO:0000313" key="3">
    <source>
        <dbReference type="EMBL" id="MFC5745034.1"/>
    </source>
</evidence>
<comment type="caution">
    <text evidence="3">The sequence shown here is derived from an EMBL/GenBank/DDBJ whole genome shotgun (WGS) entry which is preliminary data.</text>
</comment>
<sequence>MGVRANDGSAGATVVTSQKVLRGCEDDYRRWQEGVNRAARGFDGFEGTESYPPESGASNEWVVVFRFSDVDQLSAWLRSGTRRRLIEEGRGLFEEEPAQEVLSGGARAQEAVTAVVSHEVRAGREQDFLEWQRKTLKAQEKFPGFMGSELFEPVEGIQDRWVVIFRFDSRENLGRWMDSEVRRRLLDEGDECFSDYEVREIRSAFSGWFRFEGAREGAPPSWKQAMAVLLALYPTVMVLTLTVDREVSGLGAPLYLALFIGNVLSVSILTWVMMPLVNRGLAFWLPPGRSRRVQVAGAALVVACYVLLIVLFALVT</sequence>
<feature type="transmembrane region" description="Helical" evidence="1">
    <location>
        <begin position="225"/>
        <end position="243"/>
    </location>
</feature>
<dbReference type="EMBL" id="JBHSON010000005">
    <property type="protein sequence ID" value="MFC5745034.1"/>
    <property type="molecule type" value="Genomic_DNA"/>
</dbReference>
<dbReference type="GO" id="GO:0004497">
    <property type="term" value="F:monooxygenase activity"/>
    <property type="evidence" value="ECO:0007669"/>
    <property type="project" value="UniProtKB-KW"/>
</dbReference>
<gene>
    <name evidence="3" type="ORF">ACFPZN_05350</name>
</gene>
<reference evidence="4" key="1">
    <citation type="journal article" date="2019" name="Int. J. Syst. Evol. Microbiol.">
        <title>The Global Catalogue of Microorganisms (GCM) 10K type strain sequencing project: providing services to taxonomists for standard genome sequencing and annotation.</title>
        <authorList>
            <consortium name="The Broad Institute Genomics Platform"/>
            <consortium name="The Broad Institute Genome Sequencing Center for Infectious Disease"/>
            <person name="Wu L."/>
            <person name="Ma J."/>
        </authorList>
    </citation>
    <scope>NUCLEOTIDE SEQUENCE [LARGE SCALE GENOMIC DNA]</scope>
    <source>
        <strain evidence="4">KCTC 42087</strain>
    </source>
</reference>
<dbReference type="Proteomes" id="UP001596074">
    <property type="component" value="Unassembled WGS sequence"/>
</dbReference>
<organism evidence="3 4">
    <name type="scientific">Actinomadura rugatobispora</name>
    <dbReference type="NCBI Taxonomy" id="1994"/>
    <lineage>
        <taxon>Bacteria</taxon>
        <taxon>Bacillati</taxon>
        <taxon>Actinomycetota</taxon>
        <taxon>Actinomycetes</taxon>
        <taxon>Streptosporangiales</taxon>
        <taxon>Thermomonosporaceae</taxon>
        <taxon>Actinomadura</taxon>
    </lineage>
</organism>
<name>A0ABW0ZTJ8_9ACTN</name>
<dbReference type="InterPro" id="IPR038762">
    <property type="entry name" value="ABM_predict"/>
</dbReference>
<dbReference type="PANTHER" id="PTHR40057">
    <property type="entry name" value="SLR1162 PROTEIN"/>
    <property type="match status" value="1"/>
</dbReference>
<feature type="transmembrane region" description="Helical" evidence="1">
    <location>
        <begin position="255"/>
        <end position="274"/>
    </location>
</feature>
<dbReference type="Pfam" id="PF03992">
    <property type="entry name" value="ABM"/>
    <property type="match status" value="1"/>
</dbReference>
<proteinExistence type="predicted"/>
<dbReference type="PROSITE" id="PS51725">
    <property type="entry name" value="ABM"/>
    <property type="match status" value="1"/>
</dbReference>
<dbReference type="InterPro" id="IPR007138">
    <property type="entry name" value="ABM_dom"/>
</dbReference>
<accession>A0ABW0ZTJ8</accession>
<keyword evidence="3" id="KW-0560">Oxidoreductase</keyword>
<dbReference type="PANTHER" id="PTHR40057:SF1">
    <property type="entry name" value="SLR1162 PROTEIN"/>
    <property type="match status" value="1"/>
</dbReference>
<keyword evidence="1" id="KW-1133">Transmembrane helix</keyword>
<evidence type="ECO:0000313" key="4">
    <source>
        <dbReference type="Proteomes" id="UP001596074"/>
    </source>
</evidence>
<feature type="domain" description="ABM" evidence="2">
    <location>
        <begin position="112"/>
        <end position="201"/>
    </location>
</feature>
<dbReference type="Gene3D" id="3.30.70.100">
    <property type="match status" value="2"/>
</dbReference>
<keyword evidence="1" id="KW-0812">Transmembrane</keyword>
<dbReference type="SUPFAM" id="SSF54909">
    <property type="entry name" value="Dimeric alpha+beta barrel"/>
    <property type="match status" value="2"/>
</dbReference>
<evidence type="ECO:0000256" key="1">
    <source>
        <dbReference type="SAM" id="Phobius"/>
    </source>
</evidence>
<dbReference type="RefSeq" id="WP_378280658.1">
    <property type="nucleotide sequence ID" value="NZ_JBHSON010000005.1"/>
</dbReference>